<dbReference type="PANTHER" id="PTHR23293:SF9">
    <property type="entry name" value="FAD SYNTHASE"/>
    <property type="match status" value="1"/>
</dbReference>
<evidence type="ECO:0000313" key="14">
    <source>
        <dbReference type="EMBL" id="MES1921716.1"/>
    </source>
</evidence>
<evidence type="ECO:0000259" key="13">
    <source>
        <dbReference type="Pfam" id="PF01507"/>
    </source>
</evidence>
<proteinExistence type="predicted"/>
<keyword evidence="8" id="KW-0274">FAD</keyword>
<evidence type="ECO:0000256" key="12">
    <source>
        <dbReference type="ARBA" id="ARBA00049494"/>
    </source>
</evidence>
<keyword evidence="15" id="KW-1185">Reference proteome</keyword>
<evidence type="ECO:0000256" key="6">
    <source>
        <dbReference type="ARBA" id="ARBA00022695"/>
    </source>
</evidence>
<dbReference type="EC" id="2.7.7.2" evidence="2"/>
<evidence type="ECO:0000256" key="4">
    <source>
        <dbReference type="ARBA" id="ARBA00022643"/>
    </source>
</evidence>
<organism evidence="14 15">
    <name type="scientific">Bonamia ostreae</name>
    <dbReference type="NCBI Taxonomy" id="126728"/>
    <lineage>
        <taxon>Eukaryota</taxon>
        <taxon>Sar</taxon>
        <taxon>Rhizaria</taxon>
        <taxon>Endomyxa</taxon>
        <taxon>Ascetosporea</taxon>
        <taxon>Haplosporida</taxon>
        <taxon>Bonamia</taxon>
    </lineage>
</organism>
<keyword evidence="9" id="KW-0067">ATP-binding</keyword>
<dbReference type="Gene3D" id="3.40.50.620">
    <property type="entry name" value="HUPs"/>
    <property type="match status" value="1"/>
</dbReference>
<keyword evidence="3" id="KW-0285">Flavoprotein</keyword>
<comment type="pathway">
    <text evidence="1">Cofactor biosynthesis; FAD biosynthesis; FAD from FMN: step 1/1.</text>
</comment>
<gene>
    <name evidence="14" type="ORF">MHBO_003247</name>
</gene>
<comment type="catalytic activity">
    <reaction evidence="12">
        <text>FMN + ATP + H(+) = FAD + diphosphate</text>
        <dbReference type="Rhea" id="RHEA:17237"/>
        <dbReference type="ChEBI" id="CHEBI:15378"/>
        <dbReference type="ChEBI" id="CHEBI:30616"/>
        <dbReference type="ChEBI" id="CHEBI:33019"/>
        <dbReference type="ChEBI" id="CHEBI:57692"/>
        <dbReference type="ChEBI" id="CHEBI:58210"/>
        <dbReference type="EC" id="2.7.7.2"/>
    </reaction>
</comment>
<comment type="caution">
    <text evidence="14">The sequence shown here is derived from an EMBL/GenBank/DDBJ whole genome shotgun (WGS) entry which is preliminary data.</text>
</comment>
<keyword evidence="7" id="KW-0547">Nucleotide-binding</keyword>
<dbReference type="InterPro" id="IPR002500">
    <property type="entry name" value="PAPS_reduct_dom"/>
</dbReference>
<evidence type="ECO:0000256" key="11">
    <source>
        <dbReference type="ARBA" id="ARBA00031871"/>
    </source>
</evidence>
<keyword evidence="4" id="KW-0288">FMN</keyword>
<dbReference type="SUPFAM" id="SSF52402">
    <property type="entry name" value="Adenine nucleotide alpha hydrolases-like"/>
    <property type="match status" value="1"/>
</dbReference>
<evidence type="ECO:0000256" key="9">
    <source>
        <dbReference type="ARBA" id="ARBA00022840"/>
    </source>
</evidence>
<evidence type="ECO:0000256" key="2">
    <source>
        <dbReference type="ARBA" id="ARBA00012393"/>
    </source>
</evidence>
<evidence type="ECO:0000256" key="10">
    <source>
        <dbReference type="ARBA" id="ARBA00031145"/>
    </source>
</evidence>
<evidence type="ECO:0000256" key="8">
    <source>
        <dbReference type="ARBA" id="ARBA00022827"/>
    </source>
</evidence>
<dbReference type="EMBL" id="JBDODL010001673">
    <property type="protein sequence ID" value="MES1921716.1"/>
    <property type="molecule type" value="Genomic_DNA"/>
</dbReference>
<accession>A0ABV2AQH2</accession>
<dbReference type="InterPro" id="IPR014729">
    <property type="entry name" value="Rossmann-like_a/b/a_fold"/>
</dbReference>
<dbReference type="Pfam" id="PF01507">
    <property type="entry name" value="PAPS_reduct"/>
    <property type="match status" value="1"/>
</dbReference>
<evidence type="ECO:0000256" key="3">
    <source>
        <dbReference type="ARBA" id="ARBA00022630"/>
    </source>
</evidence>
<sequence length="293" mass="33702">MLKSFSIGVKDTNSRIARSINIIKRNLDKYRSDELAVCFNGGKDSTVLMFLLFLCYKSKGANLLPKELRVVCVTEEREFEDLRIFRERVSKIRKFAITYLPPPMKKSLNDLVRSDKIRAVFSGQRVGDPGAKNIAEETPSDNGYEPFLRINPILRWSHGDVWDFIKANRVPYCELYRKGYTSLGIPPFSLKNPFLSQGPNRFYPAWDLRLWETERMGRGVPLRDFNGAGNPRVCLVVSKDALPISKTQLEFARQNFRHLIAANLKSGLLPDIVILDRKDFNEAKKDFDLAYFL</sequence>
<evidence type="ECO:0000313" key="15">
    <source>
        <dbReference type="Proteomes" id="UP001439008"/>
    </source>
</evidence>
<keyword evidence="5" id="KW-0808">Transferase</keyword>
<dbReference type="Proteomes" id="UP001439008">
    <property type="component" value="Unassembled WGS sequence"/>
</dbReference>
<evidence type="ECO:0000256" key="5">
    <source>
        <dbReference type="ARBA" id="ARBA00022679"/>
    </source>
</evidence>
<evidence type="ECO:0000256" key="1">
    <source>
        <dbReference type="ARBA" id="ARBA00004726"/>
    </source>
</evidence>
<reference evidence="14 15" key="1">
    <citation type="journal article" date="2024" name="BMC Biol.">
        <title>Comparative genomics of Ascetosporea gives new insight into the evolutionary basis for animal parasitism in Rhizaria.</title>
        <authorList>
            <person name="Hiltunen Thoren M."/>
            <person name="Onut-Brannstrom I."/>
            <person name="Alfjorden A."/>
            <person name="Peckova H."/>
            <person name="Swords F."/>
            <person name="Hooper C."/>
            <person name="Holzer A.S."/>
            <person name="Bass D."/>
            <person name="Burki F."/>
        </authorList>
    </citation>
    <scope>NUCLEOTIDE SEQUENCE [LARGE SCALE GENOMIC DNA]</scope>
    <source>
        <strain evidence="14">20-A016</strain>
    </source>
</reference>
<feature type="domain" description="Phosphoadenosine phosphosulphate reductase" evidence="13">
    <location>
        <begin position="103"/>
        <end position="184"/>
    </location>
</feature>
<dbReference type="PANTHER" id="PTHR23293">
    <property type="entry name" value="FAD SYNTHETASE-RELATED FMN ADENYLYLTRANSFERASE"/>
    <property type="match status" value="1"/>
</dbReference>
<protein>
    <recommendedName>
        <fullName evidence="2">FAD synthase</fullName>
        <ecNumber evidence="2">2.7.7.2</ecNumber>
    </recommendedName>
    <alternativeName>
        <fullName evidence="10">FAD pyrophosphorylase</fullName>
    </alternativeName>
    <alternativeName>
        <fullName evidence="11">FMN adenylyltransferase</fullName>
    </alternativeName>
</protein>
<name>A0ABV2AQH2_9EUKA</name>
<evidence type="ECO:0000256" key="7">
    <source>
        <dbReference type="ARBA" id="ARBA00022741"/>
    </source>
</evidence>
<keyword evidence="6" id="KW-0548">Nucleotidyltransferase</keyword>